<feature type="transmembrane region" description="Helical" evidence="1">
    <location>
        <begin position="49"/>
        <end position="72"/>
    </location>
</feature>
<dbReference type="Proteomes" id="UP001590951">
    <property type="component" value="Unassembled WGS sequence"/>
</dbReference>
<name>A0ABR4AJ36_9LECA</name>
<dbReference type="EMBL" id="JBHFEH010000138">
    <property type="protein sequence ID" value="KAL2045793.1"/>
    <property type="molecule type" value="Genomic_DNA"/>
</dbReference>
<evidence type="ECO:0000313" key="2">
    <source>
        <dbReference type="EMBL" id="KAL2045793.1"/>
    </source>
</evidence>
<evidence type="ECO:0000256" key="1">
    <source>
        <dbReference type="SAM" id="Phobius"/>
    </source>
</evidence>
<reference evidence="2 3" key="1">
    <citation type="submission" date="2024-09" db="EMBL/GenBank/DDBJ databases">
        <title>Rethinking Asexuality: The Enigmatic Case of Functional Sexual Genes in Lepraria (Stereocaulaceae).</title>
        <authorList>
            <person name="Doellman M."/>
            <person name="Sun Y."/>
            <person name="Barcenas-Pena A."/>
            <person name="Lumbsch H.T."/>
            <person name="Grewe F."/>
        </authorList>
    </citation>
    <scope>NUCLEOTIDE SEQUENCE [LARGE SCALE GENOMIC DNA]</scope>
    <source>
        <strain evidence="2 3">Grewe 0041</strain>
    </source>
</reference>
<feature type="transmembrane region" description="Helical" evidence="1">
    <location>
        <begin position="179"/>
        <end position="196"/>
    </location>
</feature>
<comment type="caution">
    <text evidence="2">The sequence shown here is derived from an EMBL/GenBank/DDBJ whole genome shotgun (WGS) entry which is preliminary data.</text>
</comment>
<evidence type="ECO:0000313" key="3">
    <source>
        <dbReference type="Proteomes" id="UP001590951"/>
    </source>
</evidence>
<gene>
    <name evidence="2" type="ORF">ABVK25_012055</name>
</gene>
<keyword evidence="1" id="KW-1133">Transmembrane helix</keyword>
<proteinExistence type="predicted"/>
<accession>A0ABR4AJ36</accession>
<sequence length="255" mass="27995">MNVVEDVAEPHRNVKSSDPRSCTPFIPHHDKEEGSGFDTIFAGSLERQPWAFCLLFLYAIIAVPSWTIICWLSYRPIGISAYDDTHNALFTSFADWNHSDRCRRAANVGLSIIAAVGIPVTSAICAKATVIYCQMKSNGKPPSLTMRQTLALADKGWSDLGVIWDLIHPTGRRRTRSPLLLLSVFLVGLALILPVLQTTYVVTSHIQVLSHAPDEQFLGFAMTPSSIISHNLSSVLSDVNGTTIDGSLCDKNPYL</sequence>
<protein>
    <submittedName>
        <fullName evidence="2">Uncharacterized protein</fullName>
    </submittedName>
</protein>
<keyword evidence="1" id="KW-0812">Transmembrane</keyword>
<keyword evidence="1" id="KW-0472">Membrane</keyword>
<keyword evidence="3" id="KW-1185">Reference proteome</keyword>
<organism evidence="2 3">
    <name type="scientific">Lepraria finkii</name>
    <dbReference type="NCBI Taxonomy" id="1340010"/>
    <lineage>
        <taxon>Eukaryota</taxon>
        <taxon>Fungi</taxon>
        <taxon>Dikarya</taxon>
        <taxon>Ascomycota</taxon>
        <taxon>Pezizomycotina</taxon>
        <taxon>Lecanoromycetes</taxon>
        <taxon>OSLEUM clade</taxon>
        <taxon>Lecanoromycetidae</taxon>
        <taxon>Lecanorales</taxon>
        <taxon>Lecanorineae</taxon>
        <taxon>Stereocaulaceae</taxon>
        <taxon>Lepraria</taxon>
    </lineage>
</organism>